<feature type="compositionally biased region" description="Polar residues" evidence="1">
    <location>
        <begin position="37"/>
        <end position="48"/>
    </location>
</feature>
<name>A0A0G4ID03_9ALVE</name>
<evidence type="ECO:0000256" key="1">
    <source>
        <dbReference type="SAM" id="MobiDB-lite"/>
    </source>
</evidence>
<protein>
    <submittedName>
        <fullName evidence="2">Uncharacterized protein</fullName>
    </submittedName>
</protein>
<organism evidence="2">
    <name type="scientific">Chromera velia CCMP2878</name>
    <dbReference type="NCBI Taxonomy" id="1169474"/>
    <lineage>
        <taxon>Eukaryota</taxon>
        <taxon>Sar</taxon>
        <taxon>Alveolata</taxon>
        <taxon>Colpodellida</taxon>
        <taxon>Chromeraceae</taxon>
        <taxon>Chromera</taxon>
    </lineage>
</organism>
<dbReference type="VEuPathDB" id="CryptoDB:Cvel_13185"/>
<feature type="region of interest" description="Disordered" evidence="1">
    <location>
        <begin position="15"/>
        <end position="159"/>
    </location>
</feature>
<evidence type="ECO:0000313" key="2">
    <source>
        <dbReference type="EMBL" id="CEM54965.1"/>
    </source>
</evidence>
<dbReference type="AlphaFoldDB" id="A0A0G4ID03"/>
<feature type="compositionally biased region" description="Basic and acidic residues" evidence="1">
    <location>
        <begin position="64"/>
        <end position="75"/>
    </location>
</feature>
<gene>
    <name evidence="2" type="ORF">Cvel_13185</name>
</gene>
<dbReference type="EMBL" id="CDMZ01005833">
    <property type="protein sequence ID" value="CEM54965.1"/>
    <property type="molecule type" value="Genomic_DNA"/>
</dbReference>
<accession>A0A0G4ID03</accession>
<feature type="compositionally biased region" description="Acidic residues" evidence="1">
    <location>
        <begin position="103"/>
        <end position="135"/>
    </location>
</feature>
<reference evidence="2" key="1">
    <citation type="submission" date="2014-11" db="EMBL/GenBank/DDBJ databases">
        <authorList>
            <person name="Otto D Thomas"/>
            <person name="Naeem Raeece"/>
        </authorList>
    </citation>
    <scope>NUCLEOTIDE SEQUENCE</scope>
</reference>
<proteinExistence type="predicted"/>
<sequence length="181" mass="20343">MLLDQSTYIEGMVKEVSEEAKKPLTEKDLLLPETAETDMSLQEQQQKNMGCLRHGTTSATVSYDRCEVSEERSLDYNHSAPHPGNQHPTPPRPAKARTKNTETSDEDEFELSETEEDEFELSETEEDGEYEEDSSQDEHQEVSVELEQGQAGSEGTVEDRRVKQVSVEFEQGKAGVPAMLC</sequence>
<feature type="compositionally biased region" description="Basic and acidic residues" evidence="1">
    <location>
        <begin position="15"/>
        <end position="30"/>
    </location>
</feature>